<evidence type="ECO:0000256" key="1">
    <source>
        <dbReference type="ARBA" id="ARBA00023125"/>
    </source>
</evidence>
<organism evidence="6 7">
    <name type="scientific">Fluviicoccus keumensis</name>
    <dbReference type="NCBI Taxonomy" id="1435465"/>
    <lineage>
        <taxon>Bacteria</taxon>
        <taxon>Pseudomonadati</taxon>
        <taxon>Pseudomonadota</taxon>
        <taxon>Gammaproteobacteria</taxon>
        <taxon>Moraxellales</taxon>
        <taxon>Moraxellaceae</taxon>
        <taxon>Fluviicoccus</taxon>
    </lineage>
</organism>
<dbReference type="InterPro" id="IPR001867">
    <property type="entry name" value="OmpR/PhoB-type_DNA-bd"/>
</dbReference>
<feature type="domain" description="Response regulatory" evidence="4">
    <location>
        <begin position="9"/>
        <end position="122"/>
    </location>
</feature>
<dbReference type="InterPro" id="IPR011006">
    <property type="entry name" value="CheY-like_superfamily"/>
</dbReference>
<dbReference type="GO" id="GO:0000976">
    <property type="term" value="F:transcription cis-regulatory region binding"/>
    <property type="evidence" value="ECO:0007669"/>
    <property type="project" value="TreeGrafter"/>
</dbReference>
<dbReference type="PROSITE" id="PS51755">
    <property type="entry name" value="OMPR_PHOB"/>
    <property type="match status" value="1"/>
</dbReference>
<dbReference type="EMBL" id="SHKX01000014">
    <property type="protein sequence ID" value="RZU38167.1"/>
    <property type="molecule type" value="Genomic_DNA"/>
</dbReference>
<protein>
    <submittedName>
        <fullName evidence="6">Two-component system KDP operon response regulator KdpE</fullName>
    </submittedName>
</protein>
<sequence length="233" mass="26288">MSDNMARKQVLLIEDDPHIRIMLTTTLAAHHYLVTAATDGDSGYRIAAESSVDLVLLDLGLPDMDGQQLIPLLRSVSAAPVLVISARDQEQQKVAALDAGADDYIQKPFGVGELMARMNLVLRRSRERPAEPPARYRRGELSIDLMTHRVELSGQAVHLTPVEYRLLAALARHPGRVITHRQLLREVWGPLHEEDAHYLRIYMRQLRRKLEANPAEPRYLLNEPGVGYRLAQD</sequence>
<evidence type="ECO:0000256" key="2">
    <source>
        <dbReference type="PROSITE-ProRule" id="PRU00169"/>
    </source>
</evidence>
<feature type="DNA-binding region" description="OmpR/PhoB-type" evidence="3">
    <location>
        <begin position="133"/>
        <end position="232"/>
    </location>
</feature>
<dbReference type="Gene3D" id="1.10.10.10">
    <property type="entry name" value="Winged helix-like DNA-binding domain superfamily/Winged helix DNA-binding domain"/>
    <property type="match status" value="1"/>
</dbReference>
<keyword evidence="7" id="KW-1185">Reference proteome</keyword>
<reference evidence="6 7" key="1">
    <citation type="submission" date="2019-02" db="EMBL/GenBank/DDBJ databases">
        <title>Genomic Encyclopedia of Type Strains, Phase IV (KMG-IV): sequencing the most valuable type-strain genomes for metagenomic binning, comparative biology and taxonomic classification.</title>
        <authorList>
            <person name="Goeker M."/>
        </authorList>
    </citation>
    <scope>NUCLEOTIDE SEQUENCE [LARGE SCALE GENOMIC DNA]</scope>
    <source>
        <strain evidence="6 7">DSM 105135</strain>
    </source>
</reference>
<dbReference type="InterPro" id="IPR001789">
    <property type="entry name" value="Sig_transdc_resp-reg_receiver"/>
</dbReference>
<name>A0A4Q7YKU6_9GAMM</name>
<dbReference type="PROSITE" id="PS50110">
    <property type="entry name" value="RESPONSE_REGULATORY"/>
    <property type="match status" value="1"/>
</dbReference>
<feature type="domain" description="OmpR/PhoB-type" evidence="5">
    <location>
        <begin position="133"/>
        <end position="232"/>
    </location>
</feature>
<feature type="modified residue" description="4-aspartylphosphate" evidence="2">
    <location>
        <position position="58"/>
    </location>
</feature>
<accession>A0A4Q7YKU6</accession>
<dbReference type="GO" id="GO:0000156">
    <property type="term" value="F:phosphorelay response regulator activity"/>
    <property type="evidence" value="ECO:0007669"/>
    <property type="project" value="TreeGrafter"/>
</dbReference>
<dbReference type="SUPFAM" id="SSF52172">
    <property type="entry name" value="CheY-like"/>
    <property type="match status" value="1"/>
</dbReference>
<dbReference type="SMART" id="SM00448">
    <property type="entry name" value="REC"/>
    <property type="match status" value="1"/>
</dbReference>
<keyword evidence="2" id="KW-0597">Phosphoprotein</keyword>
<evidence type="ECO:0000256" key="3">
    <source>
        <dbReference type="PROSITE-ProRule" id="PRU01091"/>
    </source>
</evidence>
<dbReference type="PANTHER" id="PTHR48111:SF50">
    <property type="entry name" value="KDP OPERON TRANSCRIPTIONAL REGULATORY PROTEIN KDPE"/>
    <property type="match status" value="1"/>
</dbReference>
<dbReference type="SMART" id="SM00862">
    <property type="entry name" value="Trans_reg_C"/>
    <property type="match status" value="1"/>
</dbReference>
<dbReference type="PANTHER" id="PTHR48111">
    <property type="entry name" value="REGULATOR OF RPOS"/>
    <property type="match status" value="1"/>
</dbReference>
<dbReference type="InterPro" id="IPR036388">
    <property type="entry name" value="WH-like_DNA-bd_sf"/>
</dbReference>
<gene>
    <name evidence="6" type="ORF">EV700_2745</name>
</gene>
<evidence type="ECO:0000313" key="6">
    <source>
        <dbReference type="EMBL" id="RZU38167.1"/>
    </source>
</evidence>
<dbReference type="GO" id="GO:0005829">
    <property type="term" value="C:cytosol"/>
    <property type="evidence" value="ECO:0007669"/>
    <property type="project" value="TreeGrafter"/>
</dbReference>
<dbReference type="CDD" id="cd00383">
    <property type="entry name" value="trans_reg_C"/>
    <property type="match status" value="1"/>
</dbReference>
<evidence type="ECO:0000313" key="7">
    <source>
        <dbReference type="Proteomes" id="UP000292423"/>
    </source>
</evidence>
<evidence type="ECO:0000259" key="5">
    <source>
        <dbReference type="PROSITE" id="PS51755"/>
    </source>
</evidence>
<evidence type="ECO:0000259" key="4">
    <source>
        <dbReference type="PROSITE" id="PS50110"/>
    </source>
</evidence>
<dbReference type="Gene3D" id="3.40.50.2300">
    <property type="match status" value="1"/>
</dbReference>
<dbReference type="AlphaFoldDB" id="A0A4Q7YKU6"/>
<proteinExistence type="predicted"/>
<dbReference type="Proteomes" id="UP000292423">
    <property type="component" value="Unassembled WGS sequence"/>
</dbReference>
<dbReference type="GO" id="GO:0032993">
    <property type="term" value="C:protein-DNA complex"/>
    <property type="evidence" value="ECO:0007669"/>
    <property type="project" value="TreeGrafter"/>
</dbReference>
<comment type="caution">
    <text evidence="6">The sequence shown here is derived from an EMBL/GenBank/DDBJ whole genome shotgun (WGS) entry which is preliminary data.</text>
</comment>
<dbReference type="FunFam" id="1.10.10.10:FF:000210">
    <property type="entry name" value="Winged-helix transcriptional response regulator KdpE"/>
    <property type="match status" value="1"/>
</dbReference>
<dbReference type="GO" id="GO:0006355">
    <property type="term" value="P:regulation of DNA-templated transcription"/>
    <property type="evidence" value="ECO:0007669"/>
    <property type="project" value="InterPro"/>
</dbReference>
<dbReference type="OrthoDB" id="9802426at2"/>
<dbReference type="InterPro" id="IPR039420">
    <property type="entry name" value="WalR-like"/>
</dbReference>
<dbReference type="Pfam" id="PF00486">
    <property type="entry name" value="Trans_reg_C"/>
    <property type="match status" value="1"/>
</dbReference>
<dbReference type="Gene3D" id="6.10.250.690">
    <property type="match status" value="1"/>
</dbReference>
<dbReference type="Pfam" id="PF00072">
    <property type="entry name" value="Response_reg"/>
    <property type="match status" value="1"/>
</dbReference>
<dbReference type="RefSeq" id="WP_130414769.1">
    <property type="nucleotide sequence ID" value="NZ_SHKX01000014.1"/>
</dbReference>
<keyword evidence="1 3" id="KW-0238">DNA-binding</keyword>